<evidence type="ECO:0000313" key="6">
    <source>
        <dbReference type="EMBL" id="AIJ49460.1"/>
    </source>
</evidence>
<dbReference type="InterPro" id="IPR013249">
    <property type="entry name" value="RNA_pol_sigma70_r4_t2"/>
</dbReference>
<dbReference type="EMBL" id="CP006704">
    <property type="protein sequence ID" value="AIJ49460.1"/>
    <property type="molecule type" value="Genomic_DNA"/>
</dbReference>
<dbReference type="HOGENOM" id="CLU_047691_12_1_4"/>
<dbReference type="InterPro" id="IPR013324">
    <property type="entry name" value="RNA_pol_sigma_r3/r4-like"/>
</dbReference>
<dbReference type="InterPro" id="IPR007627">
    <property type="entry name" value="RNA_pol_sigma70_r2"/>
</dbReference>
<dbReference type="InterPro" id="IPR036388">
    <property type="entry name" value="WH-like_DNA-bd_sf"/>
</dbReference>
<protein>
    <submittedName>
        <fullName evidence="6">RNA polymerase sigma factor</fullName>
    </submittedName>
</protein>
<dbReference type="InterPro" id="IPR000792">
    <property type="entry name" value="Tscrpt_reg_LuxR_C"/>
</dbReference>
<evidence type="ECO:0000256" key="1">
    <source>
        <dbReference type="ARBA" id="ARBA00010641"/>
    </source>
</evidence>
<dbReference type="PANTHER" id="PTHR43133:SF63">
    <property type="entry name" value="RNA POLYMERASE SIGMA FACTOR FECI-RELATED"/>
    <property type="match status" value="1"/>
</dbReference>
<gene>
    <name evidence="6" type="ORF">O987_26970</name>
</gene>
<dbReference type="SUPFAM" id="SSF88946">
    <property type="entry name" value="Sigma2 domain of RNA polymerase sigma factors"/>
    <property type="match status" value="1"/>
</dbReference>
<dbReference type="PANTHER" id="PTHR43133">
    <property type="entry name" value="RNA POLYMERASE ECF-TYPE SIGMA FACTO"/>
    <property type="match status" value="1"/>
</dbReference>
<proteinExistence type="inferred from homology"/>
<dbReference type="InterPro" id="IPR013325">
    <property type="entry name" value="RNA_pol_sigma_r2"/>
</dbReference>
<evidence type="ECO:0000256" key="3">
    <source>
        <dbReference type="ARBA" id="ARBA00023082"/>
    </source>
</evidence>
<evidence type="ECO:0000256" key="2">
    <source>
        <dbReference type="ARBA" id="ARBA00023015"/>
    </source>
</evidence>
<name>A0A076PZY8_COMTE</name>
<organism evidence="6 7">
    <name type="scientific">Comamonas testosteroni TK102</name>
    <dbReference type="NCBI Taxonomy" id="1392005"/>
    <lineage>
        <taxon>Bacteria</taxon>
        <taxon>Pseudomonadati</taxon>
        <taxon>Pseudomonadota</taxon>
        <taxon>Betaproteobacteria</taxon>
        <taxon>Burkholderiales</taxon>
        <taxon>Comamonadaceae</taxon>
        <taxon>Comamonas</taxon>
    </lineage>
</organism>
<dbReference type="NCBIfam" id="NF008889">
    <property type="entry name" value="PRK11924.1-1"/>
    <property type="match status" value="1"/>
</dbReference>
<accession>A0A076PZY8</accession>
<dbReference type="Gene3D" id="1.10.10.10">
    <property type="entry name" value="Winged helix-like DNA-binding domain superfamily/Winged helix DNA-binding domain"/>
    <property type="match status" value="1"/>
</dbReference>
<dbReference type="Proteomes" id="UP000028782">
    <property type="component" value="Chromosome"/>
</dbReference>
<dbReference type="SMART" id="SM00421">
    <property type="entry name" value="HTH_LUXR"/>
    <property type="match status" value="1"/>
</dbReference>
<dbReference type="SUPFAM" id="SSF88659">
    <property type="entry name" value="Sigma3 and sigma4 domains of RNA polymerase sigma factors"/>
    <property type="match status" value="1"/>
</dbReference>
<keyword evidence="3" id="KW-0731">Sigma factor</keyword>
<comment type="similarity">
    <text evidence="1">Belongs to the sigma-70 factor family. ECF subfamily.</text>
</comment>
<dbReference type="InterPro" id="IPR014284">
    <property type="entry name" value="RNA_pol_sigma-70_dom"/>
</dbReference>
<dbReference type="GO" id="GO:0003677">
    <property type="term" value="F:DNA binding"/>
    <property type="evidence" value="ECO:0007669"/>
    <property type="project" value="InterPro"/>
</dbReference>
<dbReference type="NCBIfam" id="TIGR02937">
    <property type="entry name" value="sigma70-ECF"/>
    <property type="match status" value="1"/>
</dbReference>
<dbReference type="GO" id="GO:0016987">
    <property type="term" value="F:sigma factor activity"/>
    <property type="evidence" value="ECO:0007669"/>
    <property type="project" value="UniProtKB-KW"/>
</dbReference>
<evidence type="ECO:0000256" key="4">
    <source>
        <dbReference type="ARBA" id="ARBA00023163"/>
    </source>
</evidence>
<evidence type="ECO:0000259" key="5">
    <source>
        <dbReference type="SMART" id="SM00421"/>
    </source>
</evidence>
<dbReference type="GO" id="GO:0006352">
    <property type="term" value="P:DNA-templated transcription initiation"/>
    <property type="evidence" value="ECO:0007669"/>
    <property type="project" value="InterPro"/>
</dbReference>
<dbReference type="InterPro" id="IPR039425">
    <property type="entry name" value="RNA_pol_sigma-70-like"/>
</dbReference>
<keyword evidence="2" id="KW-0805">Transcription regulation</keyword>
<sequence length="187" mass="20966">MQPMPTPRPSLDPMQQAQQLFTGHHAWLLSRLKARLRNTAEAQDVASETFLRVVAAPNPVPIDEPRAFLTTIAKRLLFTLWRRRELEQAYLQAMSESPPELAPSPEERALLLETLDTIAHALDGLSLKARQTFLLSQLDGLTYHAIAEQLDISHSTVRRHMTEAFRRIAIAQLHQQAGLAPARAGQA</sequence>
<dbReference type="AlphaFoldDB" id="A0A076PZY8"/>
<dbReference type="Pfam" id="PF04542">
    <property type="entry name" value="Sigma70_r2"/>
    <property type="match status" value="1"/>
</dbReference>
<keyword evidence="4" id="KW-0804">Transcription</keyword>
<dbReference type="RefSeq" id="WP_043375676.1">
    <property type="nucleotide sequence ID" value="NZ_CP006704.1"/>
</dbReference>
<evidence type="ECO:0000313" key="7">
    <source>
        <dbReference type="Proteomes" id="UP000028782"/>
    </source>
</evidence>
<dbReference type="Gene3D" id="1.10.1740.10">
    <property type="match status" value="1"/>
</dbReference>
<dbReference type="KEGG" id="ctes:O987_26970"/>
<reference evidence="6 7" key="1">
    <citation type="journal article" date="2014" name="Genome Announc.">
        <title>Complete Genome Sequence of Polychlorinated Biphenyl Degrader Comamonas testosteroni TK102 (NBRC 109938).</title>
        <authorList>
            <person name="Fukuda K."/>
            <person name="Hosoyama A."/>
            <person name="Tsuchikane K."/>
            <person name="Ohji S."/>
            <person name="Yamazoe A."/>
            <person name="Fujita N."/>
            <person name="Shintani M."/>
            <person name="Kimbara K."/>
        </authorList>
    </citation>
    <scope>NUCLEOTIDE SEQUENCE [LARGE SCALE GENOMIC DNA]</scope>
    <source>
        <strain evidence="6">TK102</strain>
    </source>
</reference>
<dbReference type="Pfam" id="PF08281">
    <property type="entry name" value="Sigma70_r4_2"/>
    <property type="match status" value="1"/>
</dbReference>
<feature type="domain" description="HTH luxR-type" evidence="5">
    <location>
        <begin position="122"/>
        <end position="180"/>
    </location>
</feature>